<keyword evidence="5" id="KW-0808">Transferase</keyword>
<feature type="compositionally biased region" description="Basic and acidic residues" evidence="10">
    <location>
        <begin position="622"/>
        <end position="641"/>
    </location>
</feature>
<proteinExistence type="inferred from homology"/>
<dbReference type="PROSITE" id="PS50011">
    <property type="entry name" value="PROTEIN_KINASE_DOM"/>
    <property type="match status" value="1"/>
</dbReference>
<evidence type="ECO:0000259" key="11">
    <source>
        <dbReference type="PROSITE" id="PS50006"/>
    </source>
</evidence>
<keyword evidence="6 9" id="KW-0067">ATP-binding</keyword>
<dbReference type="CDD" id="cd00060">
    <property type="entry name" value="FHA"/>
    <property type="match status" value="1"/>
</dbReference>
<comment type="catalytic activity">
    <reaction evidence="8">
        <text>L-seryl-[protein] + ATP = O-phospho-L-seryl-[protein] + ADP + H(+)</text>
        <dbReference type="Rhea" id="RHEA:17989"/>
        <dbReference type="Rhea" id="RHEA-COMP:9863"/>
        <dbReference type="Rhea" id="RHEA-COMP:11604"/>
        <dbReference type="ChEBI" id="CHEBI:15378"/>
        <dbReference type="ChEBI" id="CHEBI:29999"/>
        <dbReference type="ChEBI" id="CHEBI:30616"/>
        <dbReference type="ChEBI" id="CHEBI:83421"/>
        <dbReference type="ChEBI" id="CHEBI:456216"/>
        <dbReference type="EC" id="2.7.11.1"/>
    </reaction>
</comment>
<feature type="binding site" evidence="9">
    <location>
        <position position="301"/>
    </location>
    <ligand>
        <name>ATP</name>
        <dbReference type="ChEBI" id="CHEBI:30616"/>
    </ligand>
</feature>
<evidence type="ECO:0000256" key="10">
    <source>
        <dbReference type="SAM" id="MobiDB-lite"/>
    </source>
</evidence>
<feature type="domain" description="Protein kinase" evidence="12">
    <location>
        <begin position="272"/>
        <end position="560"/>
    </location>
</feature>
<dbReference type="Pfam" id="PF00069">
    <property type="entry name" value="Pkinase"/>
    <property type="match status" value="1"/>
</dbReference>
<evidence type="ECO:0000313" key="13">
    <source>
        <dbReference type="EMBL" id="KAF2480462.1"/>
    </source>
</evidence>
<feature type="region of interest" description="Disordered" evidence="10">
    <location>
        <begin position="611"/>
        <end position="647"/>
    </location>
</feature>
<dbReference type="GO" id="GO:0004674">
    <property type="term" value="F:protein serine/threonine kinase activity"/>
    <property type="evidence" value="ECO:0007669"/>
    <property type="project" value="UniProtKB-KW"/>
</dbReference>
<dbReference type="EC" id="2.7.11.1" evidence="2"/>
<keyword evidence="5" id="KW-0418">Kinase</keyword>
<dbReference type="GO" id="GO:0005634">
    <property type="term" value="C:nucleus"/>
    <property type="evidence" value="ECO:0007669"/>
    <property type="project" value="TreeGrafter"/>
</dbReference>
<reference evidence="13" key="1">
    <citation type="journal article" date="2020" name="Stud. Mycol.">
        <title>101 Dothideomycetes genomes: a test case for predicting lifestyles and emergence of pathogens.</title>
        <authorList>
            <person name="Haridas S."/>
            <person name="Albert R."/>
            <person name="Binder M."/>
            <person name="Bloem J."/>
            <person name="Labutti K."/>
            <person name="Salamov A."/>
            <person name="Andreopoulos B."/>
            <person name="Baker S."/>
            <person name="Barry K."/>
            <person name="Bills G."/>
            <person name="Bluhm B."/>
            <person name="Cannon C."/>
            <person name="Castanera R."/>
            <person name="Culley D."/>
            <person name="Daum C."/>
            <person name="Ezra D."/>
            <person name="Gonzalez J."/>
            <person name="Henrissat B."/>
            <person name="Kuo A."/>
            <person name="Liang C."/>
            <person name="Lipzen A."/>
            <person name="Lutzoni F."/>
            <person name="Magnuson J."/>
            <person name="Mondo S."/>
            <person name="Nolan M."/>
            <person name="Ohm R."/>
            <person name="Pangilinan J."/>
            <person name="Park H.-J."/>
            <person name="Ramirez L."/>
            <person name="Alfaro M."/>
            <person name="Sun H."/>
            <person name="Tritt A."/>
            <person name="Yoshinaga Y."/>
            <person name="Zwiers L.-H."/>
            <person name="Turgeon B."/>
            <person name="Goodwin S."/>
            <person name="Spatafora J."/>
            <person name="Crous P."/>
            <person name="Grigoriev I."/>
        </authorList>
    </citation>
    <scope>NUCLEOTIDE SEQUENCE</scope>
    <source>
        <strain evidence="13">CBS 113389</strain>
    </source>
</reference>
<dbReference type="RefSeq" id="XP_033587032.1">
    <property type="nucleotide sequence ID" value="XM_033737942.1"/>
</dbReference>
<comment type="similarity">
    <text evidence="1">Belongs to the protein kinase superfamily. CAMK Ser/Thr protein kinase family. CHEK2 subfamily.</text>
</comment>
<dbReference type="PROSITE" id="PS50006">
    <property type="entry name" value="FHA_DOMAIN"/>
    <property type="match status" value="1"/>
</dbReference>
<evidence type="ECO:0000259" key="12">
    <source>
        <dbReference type="PROSITE" id="PS50011"/>
    </source>
</evidence>
<dbReference type="Proteomes" id="UP000799767">
    <property type="component" value="Unassembled WGS sequence"/>
</dbReference>
<dbReference type="Gene3D" id="2.60.200.20">
    <property type="match status" value="1"/>
</dbReference>
<dbReference type="GO" id="GO:0051598">
    <property type="term" value="P:meiotic recombination checkpoint signaling"/>
    <property type="evidence" value="ECO:0007669"/>
    <property type="project" value="TreeGrafter"/>
</dbReference>
<evidence type="ECO:0000256" key="9">
    <source>
        <dbReference type="PROSITE-ProRule" id="PRU10141"/>
    </source>
</evidence>
<feature type="compositionally biased region" description="Basic and acidic residues" evidence="10">
    <location>
        <begin position="1051"/>
        <end position="1060"/>
    </location>
</feature>
<dbReference type="SUPFAM" id="SSF56112">
    <property type="entry name" value="Protein kinase-like (PK-like)"/>
    <property type="match status" value="1"/>
</dbReference>
<evidence type="ECO:0000256" key="7">
    <source>
        <dbReference type="ARBA" id="ARBA00047899"/>
    </source>
</evidence>
<dbReference type="SUPFAM" id="SSF49879">
    <property type="entry name" value="SMAD/FHA domain"/>
    <property type="match status" value="1"/>
</dbReference>
<protein>
    <recommendedName>
        <fullName evidence="2">non-specific serine/threonine protein kinase</fullName>
        <ecNumber evidence="2">2.7.11.1</ecNumber>
    </recommendedName>
</protein>
<dbReference type="EMBL" id="MU001639">
    <property type="protein sequence ID" value="KAF2480462.1"/>
    <property type="molecule type" value="Genomic_DNA"/>
</dbReference>
<dbReference type="PANTHER" id="PTHR44167">
    <property type="entry name" value="OVARIAN-SPECIFIC SERINE/THREONINE-PROTEIN KINASE LOK-RELATED"/>
    <property type="match status" value="1"/>
</dbReference>
<dbReference type="GO" id="GO:0005524">
    <property type="term" value="F:ATP binding"/>
    <property type="evidence" value="ECO:0007669"/>
    <property type="project" value="UniProtKB-UniRule"/>
</dbReference>
<keyword evidence="14" id="KW-1185">Reference proteome</keyword>
<feature type="region of interest" description="Disordered" evidence="10">
    <location>
        <begin position="696"/>
        <end position="717"/>
    </location>
</feature>
<gene>
    <name evidence="13" type="ORF">BDY17DRAFT_336570</name>
</gene>
<evidence type="ECO:0000256" key="8">
    <source>
        <dbReference type="ARBA" id="ARBA00048679"/>
    </source>
</evidence>
<evidence type="ECO:0000256" key="5">
    <source>
        <dbReference type="ARBA" id="ARBA00022777"/>
    </source>
</evidence>
<feature type="domain" description="FHA" evidence="11">
    <location>
        <begin position="115"/>
        <end position="168"/>
    </location>
</feature>
<dbReference type="GeneID" id="54478944"/>
<feature type="region of interest" description="Disordered" evidence="10">
    <location>
        <begin position="1"/>
        <end position="27"/>
    </location>
</feature>
<dbReference type="PROSITE" id="PS00108">
    <property type="entry name" value="PROTEIN_KINASE_ST"/>
    <property type="match status" value="1"/>
</dbReference>
<evidence type="ECO:0000256" key="4">
    <source>
        <dbReference type="ARBA" id="ARBA00022741"/>
    </source>
</evidence>
<evidence type="ECO:0000256" key="1">
    <source>
        <dbReference type="ARBA" id="ARBA00005575"/>
    </source>
</evidence>
<comment type="catalytic activity">
    <reaction evidence="7">
        <text>L-threonyl-[protein] + ATP = O-phospho-L-threonyl-[protein] + ADP + H(+)</text>
        <dbReference type="Rhea" id="RHEA:46608"/>
        <dbReference type="Rhea" id="RHEA-COMP:11060"/>
        <dbReference type="Rhea" id="RHEA-COMP:11605"/>
        <dbReference type="ChEBI" id="CHEBI:15378"/>
        <dbReference type="ChEBI" id="CHEBI:30013"/>
        <dbReference type="ChEBI" id="CHEBI:30616"/>
        <dbReference type="ChEBI" id="CHEBI:61977"/>
        <dbReference type="ChEBI" id="CHEBI:456216"/>
        <dbReference type="EC" id="2.7.11.1"/>
    </reaction>
</comment>
<sequence>MEIGEATQCTQNTQGAVDPRRMGRNNSGLSESDISDVVCILHPCSPAAFKIVASTAERTPFNVLQNDGFQNYEDPLSPQALEEQETFILDKNAPYQAMDLALRFSTPLKNAKLGFVFGRNDNVCDIVLAADTFKRVSNMHFSIFINNSGVLMLQDMSTNGTIVDDVLLKGKISWQTRMLNPGSMIQILSPKSDEIVKFIVRIPFRDGHFEAYERKFQLHMHTVATAEAKARQDNIQYQRPVGANGKTQNGGSVKAPLVQNQFGMHWSGGDKYNVVGSIGKGAFATVYQLATKNEGQLYAAKELEKRKFMKNGILDRKLDNEMQIMKAVSHPNIVQYIDYHDHINHMYIIMEFVPCGDLQKYLGHRGKLSEGLGMTMAQQVLDALAYLHKNKITHRDLKPDNILIANMDEAFFSIKLSDFGLSKVVKDNETFLKTFCGTLLYCAPEVFPHFDSHVTGKGTKRTRRGLGQASTKFHGYSQSVDIWSFGAVLWFSLCLKPPFEGVADNTGRGMFDKIMMTPLDLEDLRSQGVSETAMGLLIAMLNTDPAARPSAVQCLQHEWFDSITQGQSQLHASQLGGLGPIQEEDVTAAAETPDVARLSLGELINAQARHLNHASSGSQDFLDPRESKRFKTSDAPYREHDEMEDSSPDIFRFSGSIPIMHQSAGGQRLPGVQTQPAPQKLFGEISQAALRSSGLLGKDGYESPDVAGHEDSDGALASPSLLGAESLVRELNMDSPRSVDSQDADAEAVEPVTPQTPGAFKLSRSHGNGSHAISGAEEVTPKQPQKSTFNRQIQIPIPASFYYDPLDPATHNPEYASKVSGRDYVGDVSRGEEDISLPATSNGSITQNDDDAPTQNPAVVAAFEAEPPAPQQSSQFVKPPPRLGRLISTPDSYAPINLTLSTRVSTWGRAPSNTHPHPDKADTRIPKRGVIIWHHAKDIDAATTATLPEEGGEDAQAWLKLPDLHCVISTESSLGIHVNGVLLKKGDAGHMCFGRVYSGDRITVFHDTRDGKPGLTFVCEFYHGEAKAVRPVGSAPFLVETAKVTAPVRQSMEKKQGEEKENSEEALVTTKV</sequence>
<keyword evidence="4 9" id="KW-0547">Nucleotide-binding</keyword>
<evidence type="ECO:0000313" key="14">
    <source>
        <dbReference type="Proteomes" id="UP000799767"/>
    </source>
</evidence>
<name>A0A6A6PKC9_9PEZI</name>
<accession>A0A6A6PKC9</accession>
<dbReference type="PANTHER" id="PTHR44167:SF24">
    <property type="entry name" value="SERINE_THREONINE-PROTEIN KINASE CHK2"/>
    <property type="match status" value="1"/>
</dbReference>
<evidence type="ECO:0000256" key="2">
    <source>
        <dbReference type="ARBA" id="ARBA00012513"/>
    </source>
</evidence>
<keyword evidence="3" id="KW-0723">Serine/threonine-protein kinase</keyword>
<dbReference type="InterPro" id="IPR000719">
    <property type="entry name" value="Prot_kinase_dom"/>
</dbReference>
<feature type="region of interest" description="Disordered" evidence="10">
    <location>
        <begin position="1050"/>
        <end position="1072"/>
    </location>
</feature>
<dbReference type="SMART" id="SM00240">
    <property type="entry name" value="FHA"/>
    <property type="match status" value="1"/>
</dbReference>
<dbReference type="InterPro" id="IPR008271">
    <property type="entry name" value="Ser/Thr_kinase_AS"/>
</dbReference>
<dbReference type="InterPro" id="IPR008984">
    <property type="entry name" value="SMAD_FHA_dom_sf"/>
</dbReference>
<evidence type="ECO:0000256" key="6">
    <source>
        <dbReference type="ARBA" id="ARBA00022840"/>
    </source>
</evidence>
<dbReference type="InterPro" id="IPR000253">
    <property type="entry name" value="FHA_dom"/>
</dbReference>
<dbReference type="FunFam" id="3.30.200.20:FF:000470">
    <property type="entry name" value="Serine/threonine-protein kinase RAD53"/>
    <property type="match status" value="1"/>
</dbReference>
<organism evidence="13 14">
    <name type="scientific">Neohortaea acidophila</name>
    <dbReference type="NCBI Taxonomy" id="245834"/>
    <lineage>
        <taxon>Eukaryota</taxon>
        <taxon>Fungi</taxon>
        <taxon>Dikarya</taxon>
        <taxon>Ascomycota</taxon>
        <taxon>Pezizomycotina</taxon>
        <taxon>Dothideomycetes</taxon>
        <taxon>Dothideomycetidae</taxon>
        <taxon>Mycosphaerellales</taxon>
        <taxon>Teratosphaeriaceae</taxon>
        <taxon>Neohortaea</taxon>
    </lineage>
</organism>
<dbReference type="GO" id="GO:0005737">
    <property type="term" value="C:cytoplasm"/>
    <property type="evidence" value="ECO:0007669"/>
    <property type="project" value="TreeGrafter"/>
</dbReference>
<dbReference type="SMART" id="SM00220">
    <property type="entry name" value="S_TKc"/>
    <property type="match status" value="1"/>
</dbReference>
<dbReference type="OrthoDB" id="504170at2759"/>
<dbReference type="InterPro" id="IPR017441">
    <property type="entry name" value="Protein_kinase_ATP_BS"/>
</dbReference>
<dbReference type="PROSITE" id="PS00107">
    <property type="entry name" value="PROTEIN_KINASE_ATP"/>
    <property type="match status" value="1"/>
</dbReference>
<dbReference type="AlphaFoldDB" id="A0A6A6PKC9"/>
<dbReference type="InterPro" id="IPR011009">
    <property type="entry name" value="Kinase-like_dom_sf"/>
</dbReference>
<evidence type="ECO:0000256" key="3">
    <source>
        <dbReference type="ARBA" id="ARBA00022527"/>
    </source>
</evidence>
<dbReference type="Pfam" id="PF00498">
    <property type="entry name" value="FHA"/>
    <property type="match status" value="1"/>
</dbReference>
<feature type="region of interest" description="Disordered" evidence="10">
    <location>
        <begin position="733"/>
        <end position="787"/>
    </location>
</feature>
<dbReference type="Gene3D" id="1.10.510.10">
    <property type="entry name" value="Transferase(Phosphotransferase) domain 1"/>
    <property type="match status" value="1"/>
</dbReference>